<proteinExistence type="predicted"/>
<dbReference type="Proteomes" id="UP000315471">
    <property type="component" value="Unassembled WGS sequence"/>
</dbReference>
<accession>A0A5C6DBU8</accession>
<evidence type="ECO:0000313" key="2">
    <source>
        <dbReference type="EMBL" id="TWU33675.1"/>
    </source>
</evidence>
<organism evidence="2 3">
    <name type="scientific">Novipirellula aureliae</name>
    <dbReference type="NCBI Taxonomy" id="2527966"/>
    <lineage>
        <taxon>Bacteria</taxon>
        <taxon>Pseudomonadati</taxon>
        <taxon>Planctomycetota</taxon>
        <taxon>Planctomycetia</taxon>
        <taxon>Pirellulales</taxon>
        <taxon>Pirellulaceae</taxon>
        <taxon>Novipirellula</taxon>
    </lineage>
</organism>
<dbReference type="EMBL" id="SJPY01000013">
    <property type="protein sequence ID" value="TWU33675.1"/>
    <property type="molecule type" value="Genomic_DNA"/>
</dbReference>
<sequence length="252" mass="27621">MISFTPTLSPKQSCSRDPIGYVDGNSLYRGYFVLNGLDPLGLIYTEEVKVVTLAEIDRHPQATPGDSGTTFGSGSWAGMDIMVESKRGCCYCTTVVWTKTMNLHVTSLIPSDAVDKLEMTLNGIVAVIGHEARRRSALRAGYYAYIAPVEGASLAGTLCRKRKGEAYSMLQTYVQQARSLAIEDFNRYKDLSQGKIDEENEKENWLLAPEGPFGADIFHGYKEIAGPTPLFNRRMPSPLPTDCTSSDLDSAG</sequence>
<dbReference type="AlphaFoldDB" id="A0A5C6DBU8"/>
<protein>
    <submittedName>
        <fullName evidence="2">Uncharacterized protein</fullName>
    </submittedName>
</protein>
<keyword evidence="3" id="KW-1185">Reference proteome</keyword>
<feature type="region of interest" description="Disordered" evidence="1">
    <location>
        <begin position="231"/>
        <end position="252"/>
    </location>
</feature>
<comment type="caution">
    <text evidence="2">The sequence shown here is derived from an EMBL/GenBank/DDBJ whole genome shotgun (WGS) entry which is preliminary data.</text>
</comment>
<evidence type="ECO:0000256" key="1">
    <source>
        <dbReference type="SAM" id="MobiDB-lite"/>
    </source>
</evidence>
<name>A0A5C6DBU8_9BACT</name>
<feature type="compositionally biased region" description="Polar residues" evidence="1">
    <location>
        <begin position="242"/>
        <end position="252"/>
    </location>
</feature>
<gene>
    <name evidence="2" type="ORF">Q31b_57320</name>
</gene>
<evidence type="ECO:0000313" key="3">
    <source>
        <dbReference type="Proteomes" id="UP000315471"/>
    </source>
</evidence>
<reference evidence="2 3" key="1">
    <citation type="submission" date="2019-02" db="EMBL/GenBank/DDBJ databases">
        <title>Deep-cultivation of Planctomycetes and their phenomic and genomic characterization uncovers novel biology.</title>
        <authorList>
            <person name="Wiegand S."/>
            <person name="Jogler M."/>
            <person name="Boedeker C."/>
            <person name="Pinto D."/>
            <person name="Vollmers J."/>
            <person name="Rivas-Marin E."/>
            <person name="Kohn T."/>
            <person name="Peeters S.H."/>
            <person name="Heuer A."/>
            <person name="Rast P."/>
            <person name="Oberbeckmann S."/>
            <person name="Bunk B."/>
            <person name="Jeske O."/>
            <person name="Meyerdierks A."/>
            <person name="Storesund J.E."/>
            <person name="Kallscheuer N."/>
            <person name="Luecker S."/>
            <person name="Lage O.M."/>
            <person name="Pohl T."/>
            <person name="Merkel B.J."/>
            <person name="Hornburger P."/>
            <person name="Mueller R.-W."/>
            <person name="Bruemmer F."/>
            <person name="Labrenz M."/>
            <person name="Spormann A.M."/>
            <person name="Op Den Camp H."/>
            <person name="Overmann J."/>
            <person name="Amann R."/>
            <person name="Jetten M.S.M."/>
            <person name="Mascher T."/>
            <person name="Medema M.H."/>
            <person name="Devos D.P."/>
            <person name="Kaster A.-K."/>
            <person name="Ovreas L."/>
            <person name="Rohde M."/>
            <person name="Galperin M.Y."/>
            <person name="Jogler C."/>
        </authorList>
    </citation>
    <scope>NUCLEOTIDE SEQUENCE [LARGE SCALE GENOMIC DNA]</scope>
    <source>
        <strain evidence="2 3">Q31b</strain>
    </source>
</reference>